<dbReference type="PANTHER" id="PTHR38834">
    <property type="entry name" value="PERIPLASMIC SUBSTRATE BINDING PROTEIN FAMILY 3"/>
    <property type="match status" value="1"/>
</dbReference>
<protein>
    <submittedName>
        <fullName evidence="3">Extracellular solute-binding protein</fullName>
    </submittedName>
</protein>
<reference evidence="4" key="1">
    <citation type="submission" date="2012-11" db="EMBL/GenBank/DDBJ databases">
        <authorList>
            <person name="Lucero-Rivera Y.E."/>
            <person name="Tovar-Ramirez D."/>
        </authorList>
    </citation>
    <scope>NUCLEOTIDE SEQUENCE [LARGE SCALE GENOMIC DNA]</scope>
    <source>
        <strain evidence="4">Araruama</strain>
    </source>
</reference>
<evidence type="ECO:0000313" key="3">
    <source>
        <dbReference type="EMBL" id="ETR67213.1"/>
    </source>
</evidence>
<dbReference type="AlphaFoldDB" id="A0A1V1NXC0"/>
<name>A0A1V1NXC0_9BACT</name>
<comment type="caution">
    <text evidence="3">The sequence shown here is derived from an EMBL/GenBank/DDBJ whole genome shotgun (WGS) entry which is preliminary data.</text>
</comment>
<sequence>MKNKFLLIPVILFLFYVSAHAEKIVLATGEWPPFTSETMERKGFVSEIVTQVLNSMNIESEIKFYPWRRCYQYVLWNKVWAAFPYSYTEERAKEVLFSDDVAFSTTKFFYYSNAPQKPSFEYNQLTDLRQYKVGAIIGYYYEEQFKQAKLNVDYVSKEKMALEKLFLGRTQLLPLNEMVGWNLIKKTFPDNALNFGTLEKPLDRKSLKLLVNKENQKSIDLLKQFNAQLHVFMNSKQYQDIIEKYSGK</sequence>
<dbReference type="Gene3D" id="3.40.190.10">
    <property type="entry name" value="Periplasmic binding protein-like II"/>
    <property type="match status" value="2"/>
</dbReference>
<accession>A0A1V1NXC0</accession>
<dbReference type="InterPro" id="IPR001638">
    <property type="entry name" value="Solute-binding_3/MltF_N"/>
</dbReference>
<keyword evidence="1" id="KW-0732">Signal</keyword>
<feature type="signal peptide" evidence="1">
    <location>
        <begin position="1"/>
        <end position="21"/>
    </location>
</feature>
<evidence type="ECO:0000259" key="2">
    <source>
        <dbReference type="Pfam" id="PF00497"/>
    </source>
</evidence>
<dbReference type="SUPFAM" id="SSF53850">
    <property type="entry name" value="Periplasmic binding protein-like II"/>
    <property type="match status" value="1"/>
</dbReference>
<dbReference type="EMBL" id="ATBP01001499">
    <property type="protein sequence ID" value="ETR67213.1"/>
    <property type="molecule type" value="Genomic_DNA"/>
</dbReference>
<evidence type="ECO:0000256" key="1">
    <source>
        <dbReference type="SAM" id="SignalP"/>
    </source>
</evidence>
<dbReference type="Proteomes" id="UP000189670">
    <property type="component" value="Unassembled WGS sequence"/>
</dbReference>
<dbReference type="PANTHER" id="PTHR38834:SF3">
    <property type="entry name" value="SOLUTE-BINDING PROTEIN FAMILY 3_N-TERMINAL DOMAIN-CONTAINING PROTEIN"/>
    <property type="match status" value="1"/>
</dbReference>
<gene>
    <name evidence="3" type="ORF">OMM_05253</name>
</gene>
<dbReference type="Pfam" id="PF00497">
    <property type="entry name" value="SBP_bac_3"/>
    <property type="match status" value="1"/>
</dbReference>
<evidence type="ECO:0000313" key="4">
    <source>
        <dbReference type="Proteomes" id="UP000189670"/>
    </source>
</evidence>
<organism evidence="3 4">
    <name type="scientific">Candidatus Magnetoglobus multicellularis str. Araruama</name>
    <dbReference type="NCBI Taxonomy" id="890399"/>
    <lineage>
        <taxon>Bacteria</taxon>
        <taxon>Pseudomonadati</taxon>
        <taxon>Thermodesulfobacteriota</taxon>
        <taxon>Desulfobacteria</taxon>
        <taxon>Desulfobacterales</taxon>
        <taxon>Desulfobacteraceae</taxon>
        <taxon>Candidatus Magnetoglobus</taxon>
    </lineage>
</organism>
<feature type="chain" id="PRO_5010721163" evidence="1">
    <location>
        <begin position="22"/>
        <end position="248"/>
    </location>
</feature>
<proteinExistence type="predicted"/>
<feature type="domain" description="Solute-binding protein family 3/N-terminal" evidence="2">
    <location>
        <begin position="26"/>
        <end position="247"/>
    </location>
</feature>